<dbReference type="HOGENOM" id="CLU_051638_10_2_10"/>
<dbReference type="InterPro" id="IPR011004">
    <property type="entry name" value="Trimer_LpxA-like_sf"/>
</dbReference>
<dbReference type="STRING" id="324925.Ppha_1012"/>
<comment type="similarity">
    <text evidence="1 5">Belongs to the transferase hexapeptide repeat family.</text>
</comment>
<dbReference type="PROSITE" id="PS00101">
    <property type="entry name" value="HEXAPEP_TRANSFERASES"/>
    <property type="match status" value="1"/>
</dbReference>
<dbReference type="PANTHER" id="PTHR42811">
    <property type="entry name" value="SERINE ACETYLTRANSFERASE"/>
    <property type="match status" value="1"/>
</dbReference>
<gene>
    <name evidence="6" type="ordered locus">Ppha_1012</name>
</gene>
<dbReference type="PIRSF" id="PIRSF000441">
    <property type="entry name" value="CysE"/>
    <property type="match status" value="1"/>
</dbReference>
<proteinExistence type="inferred from homology"/>
<dbReference type="EC" id="2.3.1.30" evidence="5"/>
<dbReference type="Proteomes" id="UP000002724">
    <property type="component" value="Chromosome"/>
</dbReference>
<dbReference type="GO" id="GO:0009001">
    <property type="term" value="F:serine O-acetyltransferase activity"/>
    <property type="evidence" value="ECO:0007669"/>
    <property type="project" value="UniProtKB-EC"/>
</dbReference>
<keyword evidence="3" id="KW-0677">Repeat</keyword>
<protein>
    <recommendedName>
        <fullName evidence="5">Serine acetyltransferase</fullName>
        <ecNumber evidence="5">2.3.1.30</ecNumber>
    </recommendedName>
</protein>
<evidence type="ECO:0000313" key="6">
    <source>
        <dbReference type="EMBL" id="ACF43296.1"/>
    </source>
</evidence>
<comment type="catalytic activity">
    <reaction evidence="5">
        <text>L-serine + acetyl-CoA = O-acetyl-L-serine + CoA</text>
        <dbReference type="Rhea" id="RHEA:24560"/>
        <dbReference type="ChEBI" id="CHEBI:33384"/>
        <dbReference type="ChEBI" id="CHEBI:57287"/>
        <dbReference type="ChEBI" id="CHEBI:57288"/>
        <dbReference type="ChEBI" id="CHEBI:58340"/>
        <dbReference type="EC" id="2.3.1.30"/>
    </reaction>
</comment>
<dbReference type="GO" id="GO:0006535">
    <property type="term" value="P:cysteine biosynthetic process from serine"/>
    <property type="evidence" value="ECO:0007669"/>
    <property type="project" value="InterPro"/>
</dbReference>
<dbReference type="InterPro" id="IPR001451">
    <property type="entry name" value="Hexapep"/>
</dbReference>
<dbReference type="InterPro" id="IPR005881">
    <property type="entry name" value="Ser_O-AcTrfase"/>
</dbReference>
<dbReference type="CDD" id="cd03354">
    <property type="entry name" value="LbH_SAT"/>
    <property type="match status" value="1"/>
</dbReference>
<dbReference type="InterPro" id="IPR018357">
    <property type="entry name" value="Hexapep_transf_CS"/>
</dbReference>
<evidence type="ECO:0000256" key="5">
    <source>
        <dbReference type="PIRNR" id="PIRNR000441"/>
    </source>
</evidence>
<dbReference type="Pfam" id="PF00132">
    <property type="entry name" value="Hexapep"/>
    <property type="match status" value="1"/>
</dbReference>
<evidence type="ECO:0000256" key="4">
    <source>
        <dbReference type="ARBA" id="ARBA00023315"/>
    </source>
</evidence>
<keyword evidence="7" id="KW-1185">Reference proteome</keyword>
<evidence type="ECO:0000256" key="1">
    <source>
        <dbReference type="ARBA" id="ARBA00007274"/>
    </source>
</evidence>
<evidence type="ECO:0000256" key="2">
    <source>
        <dbReference type="ARBA" id="ARBA00022679"/>
    </source>
</evidence>
<name>B4SFP1_PELPB</name>
<dbReference type="InterPro" id="IPR045304">
    <property type="entry name" value="LbH_SAT"/>
</dbReference>
<dbReference type="GO" id="GO:0005737">
    <property type="term" value="C:cytoplasm"/>
    <property type="evidence" value="ECO:0007669"/>
    <property type="project" value="InterPro"/>
</dbReference>
<dbReference type="EMBL" id="CP001110">
    <property type="protein sequence ID" value="ACF43296.1"/>
    <property type="molecule type" value="Genomic_DNA"/>
</dbReference>
<dbReference type="SUPFAM" id="SSF51161">
    <property type="entry name" value="Trimeric LpxA-like enzymes"/>
    <property type="match status" value="1"/>
</dbReference>
<accession>B4SFP1</accession>
<sequence length="174" mass="19240">MKLFSNIQADLATYEGSWSSQGFWVMVVYRFGRWRYTIKNNIIRKPFSLLYRILYKFIQIITGIELPCEVPVGANFRIDHFGDIIISGYARFGDNCTLRNGVTIGLKNIEEKAAPHIGNNVNIGTGAKILGNITIGNNVDIGANAVVIETVPDNALAVGVPAKIILKKTGQKRD</sequence>
<dbReference type="AlphaFoldDB" id="B4SFP1"/>
<keyword evidence="2 5" id="KW-0808">Transferase</keyword>
<reference evidence="6 7" key="1">
    <citation type="submission" date="2008-06" db="EMBL/GenBank/DDBJ databases">
        <title>Complete sequence of Pelodictyon phaeoclathratiforme BU-1.</title>
        <authorList>
            <consortium name="US DOE Joint Genome Institute"/>
            <person name="Lucas S."/>
            <person name="Copeland A."/>
            <person name="Lapidus A."/>
            <person name="Glavina del Rio T."/>
            <person name="Dalin E."/>
            <person name="Tice H."/>
            <person name="Bruce D."/>
            <person name="Goodwin L."/>
            <person name="Pitluck S."/>
            <person name="Schmutz J."/>
            <person name="Larimer F."/>
            <person name="Land M."/>
            <person name="Hauser L."/>
            <person name="Kyrpides N."/>
            <person name="Mikhailova N."/>
            <person name="Liu Z."/>
            <person name="Li T."/>
            <person name="Zhao F."/>
            <person name="Overmann J."/>
            <person name="Bryant D.A."/>
            <person name="Richardson P."/>
        </authorList>
    </citation>
    <scope>NUCLEOTIDE SEQUENCE [LARGE SCALE GENOMIC DNA]</scope>
    <source>
        <strain evidence="7">DSM 5477 / BU-1</strain>
    </source>
</reference>
<dbReference type="KEGG" id="pph:Ppha_1012"/>
<organism evidence="6 7">
    <name type="scientific">Pelodictyon phaeoclathratiforme (strain DSM 5477 / BU-1)</name>
    <dbReference type="NCBI Taxonomy" id="324925"/>
    <lineage>
        <taxon>Bacteria</taxon>
        <taxon>Pseudomonadati</taxon>
        <taxon>Chlorobiota</taxon>
        <taxon>Chlorobiia</taxon>
        <taxon>Chlorobiales</taxon>
        <taxon>Chlorobiaceae</taxon>
        <taxon>Chlorobium/Pelodictyon group</taxon>
        <taxon>Pelodictyon</taxon>
    </lineage>
</organism>
<evidence type="ECO:0000256" key="3">
    <source>
        <dbReference type="ARBA" id="ARBA00022737"/>
    </source>
</evidence>
<dbReference type="Gene3D" id="2.160.10.10">
    <property type="entry name" value="Hexapeptide repeat proteins"/>
    <property type="match status" value="1"/>
</dbReference>
<evidence type="ECO:0000313" key="7">
    <source>
        <dbReference type="Proteomes" id="UP000002724"/>
    </source>
</evidence>
<keyword evidence="4 5" id="KW-0012">Acyltransferase</keyword>
<dbReference type="eggNOG" id="COG1045">
    <property type="taxonomic scope" value="Bacteria"/>
</dbReference>